<sequence length="205" mass="23137">MWSKKEQFLLWILAYLPLIGMFLLKFALENKYIPNSLHKVWGKLPNTSGTITELTYAIIIVVFGSSLGIIIMRIGLKKVKNSTSSPSEVYIKSYAKPRAEHYSFFLITMLLPLFSLDVKSVTNLSGGLLILAIIILIYVKTDSISTNPLFFVTGRTVFEAEITNTSGSNSKRKIFLISEEQFLDLNGKFLLQHLVGNVYYVISSR</sequence>
<evidence type="ECO:0000256" key="1">
    <source>
        <dbReference type="SAM" id="Phobius"/>
    </source>
</evidence>
<feature type="transmembrane region" description="Helical" evidence="1">
    <location>
        <begin position="7"/>
        <end position="28"/>
    </location>
</feature>
<keyword evidence="1" id="KW-0812">Transmembrane</keyword>
<keyword evidence="1" id="KW-0472">Membrane</keyword>
<proteinExistence type="predicted"/>
<keyword evidence="1" id="KW-1133">Transmembrane helix</keyword>
<name>A0A9W7QKC4_BACCE</name>
<feature type="transmembrane region" description="Helical" evidence="1">
    <location>
        <begin position="97"/>
        <end position="115"/>
    </location>
</feature>
<dbReference type="AlphaFoldDB" id="A0A9W7QKC4"/>
<organism evidence="2 3">
    <name type="scientific">Bacillus cereus</name>
    <dbReference type="NCBI Taxonomy" id="1396"/>
    <lineage>
        <taxon>Bacteria</taxon>
        <taxon>Bacillati</taxon>
        <taxon>Bacillota</taxon>
        <taxon>Bacilli</taxon>
        <taxon>Bacillales</taxon>
        <taxon>Bacillaceae</taxon>
        <taxon>Bacillus</taxon>
        <taxon>Bacillus cereus group</taxon>
    </lineage>
</organism>
<feature type="transmembrane region" description="Helical" evidence="1">
    <location>
        <begin position="121"/>
        <end position="139"/>
    </location>
</feature>
<evidence type="ECO:0000313" key="3">
    <source>
        <dbReference type="Proteomes" id="UP000475765"/>
    </source>
</evidence>
<protein>
    <submittedName>
        <fullName evidence="2">Uncharacterized protein</fullName>
    </submittedName>
</protein>
<dbReference type="EMBL" id="WBPP01000004">
    <property type="protein sequence ID" value="KAB2400095.1"/>
    <property type="molecule type" value="Genomic_DNA"/>
</dbReference>
<comment type="caution">
    <text evidence="2">The sequence shown here is derived from an EMBL/GenBank/DDBJ whole genome shotgun (WGS) entry which is preliminary data.</text>
</comment>
<dbReference type="Proteomes" id="UP000475765">
    <property type="component" value="Unassembled WGS sequence"/>
</dbReference>
<accession>A0A9W7QKC4</accession>
<gene>
    <name evidence="2" type="ORF">F8172_01015</name>
</gene>
<feature type="transmembrane region" description="Helical" evidence="1">
    <location>
        <begin position="54"/>
        <end position="76"/>
    </location>
</feature>
<dbReference type="RefSeq" id="WP_151521644.1">
    <property type="nucleotide sequence ID" value="NZ_WBPL01000043.1"/>
</dbReference>
<evidence type="ECO:0000313" key="2">
    <source>
        <dbReference type="EMBL" id="KAB2400095.1"/>
    </source>
</evidence>
<reference evidence="2 3" key="1">
    <citation type="submission" date="2019-10" db="EMBL/GenBank/DDBJ databases">
        <title>Bacillus from the desert of Cuatro Cinegas, Coahuila.</title>
        <authorList>
            <person name="Olmedo-Alvarez G."/>
            <person name="Saldana S."/>
            <person name="Barcelo D."/>
        </authorList>
    </citation>
    <scope>NUCLEOTIDE SEQUENCE [LARGE SCALE GENOMIC DNA]</scope>
    <source>
        <strain evidence="2 3">CH417_13T</strain>
    </source>
</reference>